<name>A0A6N2KZ17_SALVM</name>
<sequence length="141" mass="16629">MGLLIQQGPTRPTHFLEASQRLAHCLLQLFCGQKQCIVGFWMPCYELWPQAALSLPHSSFLVLHFCHIFAMHHLSSSFPVCVSYLLIVFPHQYPASFFLRGKGFYMYYFQFFPCFIDIHAQIHLSPRKYRLFSWTTSNFRN</sequence>
<gene>
    <name evidence="1" type="ORF">SVIM_LOCUS139521</name>
</gene>
<dbReference type="EMBL" id="CAADRP010000779">
    <property type="protein sequence ID" value="VFU32144.1"/>
    <property type="molecule type" value="Genomic_DNA"/>
</dbReference>
<evidence type="ECO:0000313" key="1">
    <source>
        <dbReference type="EMBL" id="VFU32144.1"/>
    </source>
</evidence>
<organism evidence="1">
    <name type="scientific">Salix viminalis</name>
    <name type="common">Common osier</name>
    <name type="synonym">Basket willow</name>
    <dbReference type="NCBI Taxonomy" id="40686"/>
    <lineage>
        <taxon>Eukaryota</taxon>
        <taxon>Viridiplantae</taxon>
        <taxon>Streptophyta</taxon>
        <taxon>Embryophyta</taxon>
        <taxon>Tracheophyta</taxon>
        <taxon>Spermatophyta</taxon>
        <taxon>Magnoliopsida</taxon>
        <taxon>eudicotyledons</taxon>
        <taxon>Gunneridae</taxon>
        <taxon>Pentapetalae</taxon>
        <taxon>rosids</taxon>
        <taxon>fabids</taxon>
        <taxon>Malpighiales</taxon>
        <taxon>Salicaceae</taxon>
        <taxon>Saliceae</taxon>
        <taxon>Salix</taxon>
    </lineage>
</organism>
<accession>A0A6N2KZ17</accession>
<protein>
    <submittedName>
        <fullName evidence="1">Uncharacterized protein</fullName>
    </submittedName>
</protein>
<reference evidence="1" key="1">
    <citation type="submission" date="2019-03" db="EMBL/GenBank/DDBJ databases">
        <authorList>
            <person name="Mank J."/>
            <person name="Almeida P."/>
        </authorList>
    </citation>
    <scope>NUCLEOTIDE SEQUENCE</scope>
    <source>
        <strain evidence="1">78183</strain>
    </source>
</reference>
<proteinExistence type="predicted"/>
<dbReference type="AlphaFoldDB" id="A0A6N2KZ17"/>